<evidence type="ECO:0000313" key="1">
    <source>
        <dbReference type="EMBL" id="GAA4634934.1"/>
    </source>
</evidence>
<dbReference type="Proteomes" id="UP001501442">
    <property type="component" value="Unassembled WGS sequence"/>
</dbReference>
<accession>A0ABP8UQW8</accession>
<protein>
    <submittedName>
        <fullName evidence="1">Uncharacterized protein</fullName>
    </submittedName>
</protein>
<evidence type="ECO:0000313" key="2">
    <source>
        <dbReference type="Proteomes" id="UP001501442"/>
    </source>
</evidence>
<sequence length="57" mass="6325">MGFWGTFLVAGSDRSLPDLDGVRDLADHIIWHGKGQDGWQAVQLHRTPARLTGRGVR</sequence>
<reference evidence="2" key="1">
    <citation type="journal article" date="2019" name="Int. J. Syst. Evol. Microbiol.">
        <title>The Global Catalogue of Microorganisms (GCM) 10K type strain sequencing project: providing services to taxonomists for standard genome sequencing and annotation.</title>
        <authorList>
            <consortium name="The Broad Institute Genomics Platform"/>
            <consortium name="The Broad Institute Genome Sequencing Center for Infectious Disease"/>
            <person name="Wu L."/>
            <person name="Ma J."/>
        </authorList>
    </citation>
    <scope>NUCLEOTIDE SEQUENCE [LARGE SCALE GENOMIC DNA]</scope>
    <source>
        <strain evidence="2">JCM 17939</strain>
    </source>
</reference>
<comment type="caution">
    <text evidence="1">The sequence shown here is derived from an EMBL/GenBank/DDBJ whole genome shotgun (WGS) entry which is preliminary data.</text>
</comment>
<dbReference type="EMBL" id="BAABHK010000014">
    <property type="protein sequence ID" value="GAA4634934.1"/>
    <property type="molecule type" value="Genomic_DNA"/>
</dbReference>
<dbReference type="RefSeq" id="WP_345437899.1">
    <property type="nucleotide sequence ID" value="NZ_BAABHK010000014.1"/>
</dbReference>
<gene>
    <name evidence="1" type="ORF">GCM10023196_078450</name>
</gene>
<name>A0ABP8UQW8_9ACTN</name>
<organism evidence="1 2">
    <name type="scientific">Actinoallomurus vinaceus</name>
    <dbReference type="NCBI Taxonomy" id="1080074"/>
    <lineage>
        <taxon>Bacteria</taxon>
        <taxon>Bacillati</taxon>
        <taxon>Actinomycetota</taxon>
        <taxon>Actinomycetes</taxon>
        <taxon>Streptosporangiales</taxon>
        <taxon>Thermomonosporaceae</taxon>
        <taxon>Actinoallomurus</taxon>
    </lineage>
</organism>
<keyword evidence="2" id="KW-1185">Reference proteome</keyword>
<proteinExistence type="predicted"/>